<protein>
    <recommendedName>
        <fullName evidence="2">Myb-like domain-containing protein</fullName>
    </recommendedName>
</protein>
<feature type="compositionally biased region" description="Basic and acidic residues" evidence="1">
    <location>
        <begin position="40"/>
        <end position="57"/>
    </location>
</feature>
<gene>
    <name evidence="3" type="ORF">BUALT_Bualt07G0031100</name>
</gene>
<proteinExistence type="predicted"/>
<reference evidence="3" key="1">
    <citation type="submission" date="2019-10" db="EMBL/GenBank/DDBJ databases">
        <authorList>
            <person name="Zhang R."/>
            <person name="Pan Y."/>
            <person name="Wang J."/>
            <person name="Ma R."/>
            <person name="Yu S."/>
        </authorList>
    </citation>
    <scope>NUCLEOTIDE SEQUENCE</scope>
    <source>
        <strain evidence="3">LA-IB0</strain>
        <tissue evidence="3">Leaf</tissue>
    </source>
</reference>
<dbReference type="PANTHER" id="PTHR47430:SF4">
    <property type="entry name" value="GB|AAC33480.1"/>
    <property type="match status" value="1"/>
</dbReference>
<name>A0AAV6XIJ8_9LAMI</name>
<dbReference type="Gene3D" id="1.10.10.60">
    <property type="entry name" value="Homeodomain-like"/>
    <property type="match status" value="1"/>
</dbReference>
<feature type="compositionally biased region" description="Basic residues" evidence="1">
    <location>
        <begin position="1"/>
        <end position="11"/>
    </location>
</feature>
<dbReference type="CDD" id="cd00167">
    <property type="entry name" value="SANT"/>
    <property type="match status" value="1"/>
</dbReference>
<feature type="compositionally biased region" description="Basic and acidic residues" evidence="1">
    <location>
        <begin position="12"/>
        <end position="24"/>
    </location>
</feature>
<dbReference type="Proteomes" id="UP000826271">
    <property type="component" value="Unassembled WGS sequence"/>
</dbReference>
<feature type="domain" description="Myb-like" evidence="2">
    <location>
        <begin position="220"/>
        <end position="252"/>
    </location>
</feature>
<evidence type="ECO:0000313" key="4">
    <source>
        <dbReference type="Proteomes" id="UP000826271"/>
    </source>
</evidence>
<dbReference type="InterPro" id="IPR001005">
    <property type="entry name" value="SANT/Myb"/>
</dbReference>
<dbReference type="SUPFAM" id="SSF46689">
    <property type="entry name" value="Homeodomain-like"/>
    <property type="match status" value="1"/>
</dbReference>
<dbReference type="SMART" id="SM00717">
    <property type="entry name" value="SANT"/>
    <property type="match status" value="2"/>
</dbReference>
<feature type="compositionally biased region" description="Basic and acidic residues" evidence="1">
    <location>
        <begin position="84"/>
        <end position="111"/>
    </location>
</feature>
<dbReference type="PANTHER" id="PTHR47430">
    <property type="entry name" value="GB|AAC33480.1"/>
    <property type="match status" value="1"/>
</dbReference>
<dbReference type="AlphaFoldDB" id="A0AAV6XIJ8"/>
<evidence type="ECO:0000313" key="3">
    <source>
        <dbReference type="EMBL" id="KAG8378885.1"/>
    </source>
</evidence>
<dbReference type="EMBL" id="WHWC01000007">
    <property type="protein sequence ID" value="KAG8378885.1"/>
    <property type="molecule type" value="Genomic_DNA"/>
</dbReference>
<comment type="caution">
    <text evidence="3">The sequence shown here is derived from an EMBL/GenBank/DDBJ whole genome shotgun (WGS) entry which is preliminary data.</text>
</comment>
<feature type="domain" description="Myb-like" evidence="2">
    <location>
        <begin position="147"/>
        <end position="218"/>
    </location>
</feature>
<feature type="region of interest" description="Disordered" evidence="1">
    <location>
        <begin position="1"/>
        <end position="148"/>
    </location>
</feature>
<organism evidence="3 4">
    <name type="scientific">Buddleja alternifolia</name>
    <dbReference type="NCBI Taxonomy" id="168488"/>
    <lineage>
        <taxon>Eukaryota</taxon>
        <taxon>Viridiplantae</taxon>
        <taxon>Streptophyta</taxon>
        <taxon>Embryophyta</taxon>
        <taxon>Tracheophyta</taxon>
        <taxon>Spermatophyta</taxon>
        <taxon>Magnoliopsida</taxon>
        <taxon>eudicotyledons</taxon>
        <taxon>Gunneridae</taxon>
        <taxon>Pentapetalae</taxon>
        <taxon>asterids</taxon>
        <taxon>lamiids</taxon>
        <taxon>Lamiales</taxon>
        <taxon>Scrophulariaceae</taxon>
        <taxon>Buddlejeae</taxon>
        <taxon>Buddleja</taxon>
    </lineage>
</organism>
<evidence type="ECO:0000256" key="1">
    <source>
        <dbReference type="SAM" id="MobiDB-lite"/>
    </source>
</evidence>
<dbReference type="InterPro" id="IPR009057">
    <property type="entry name" value="Homeodomain-like_sf"/>
</dbReference>
<dbReference type="Pfam" id="PF00249">
    <property type="entry name" value="Myb_DNA-binding"/>
    <property type="match status" value="1"/>
</dbReference>
<accession>A0AAV6XIJ8</accession>
<sequence length="252" mass="29532">MAKRKKKKSWKNKNDEAGLAKYVDDNVQSTPGDGNGMKKSAKDNERKKKKENYKDDSSTTEQEVFMKDSSDNDGNSILGMNETRVVEVENADKVKKENKKSVKNDPNDLRANKSNKKVRFSGHMDVFPPLDDSNPKKRNNEEDNLVRGKRFTPEEDEIVKEVVFKYILEHELGEQGLNMVLNCKKYPNVKYCWKEIGTAISYRPYRSIYQRAHFLFRRSENRNWTQEECERILKYHEEHGNRWKALADIDGM</sequence>
<feature type="compositionally biased region" description="Basic and acidic residues" evidence="1">
    <location>
        <begin position="133"/>
        <end position="146"/>
    </location>
</feature>
<keyword evidence="4" id="KW-1185">Reference proteome</keyword>
<evidence type="ECO:0000259" key="2">
    <source>
        <dbReference type="SMART" id="SM00717"/>
    </source>
</evidence>